<organism evidence="2 3">
    <name type="scientific">Fusarium poae</name>
    <dbReference type="NCBI Taxonomy" id="36050"/>
    <lineage>
        <taxon>Eukaryota</taxon>
        <taxon>Fungi</taxon>
        <taxon>Dikarya</taxon>
        <taxon>Ascomycota</taxon>
        <taxon>Pezizomycotina</taxon>
        <taxon>Sordariomycetes</taxon>
        <taxon>Hypocreomycetidae</taxon>
        <taxon>Hypocreales</taxon>
        <taxon>Nectriaceae</taxon>
        <taxon>Fusarium</taxon>
    </lineage>
</organism>
<evidence type="ECO:0000256" key="1">
    <source>
        <dbReference type="SAM" id="MobiDB-lite"/>
    </source>
</evidence>
<protein>
    <submittedName>
        <fullName evidence="2">Uncharacterized protein</fullName>
    </submittedName>
</protein>
<accession>A0A1B8A4C8</accession>
<comment type="caution">
    <text evidence="2">The sequence shown here is derived from an EMBL/GenBank/DDBJ whole genome shotgun (WGS) entry which is preliminary data.</text>
</comment>
<evidence type="ECO:0000313" key="3">
    <source>
        <dbReference type="Proteomes" id="UP000091967"/>
    </source>
</evidence>
<dbReference type="AlphaFoldDB" id="A0A1B8A4C8"/>
<reference evidence="2 3" key="1">
    <citation type="submission" date="2016-06" db="EMBL/GenBank/DDBJ databases">
        <title>Living apart together: crosstalk between the core and supernumerary genomes in a fungal plant pathogen.</title>
        <authorList>
            <person name="Vanheule A."/>
            <person name="Audenaert K."/>
            <person name="Warris S."/>
            <person name="Van De Geest H."/>
            <person name="Schijlen E."/>
            <person name="Hofte M."/>
            <person name="De Saeger S."/>
            <person name="Haesaert G."/>
            <person name="Waalwijk C."/>
            <person name="Van Der Lee T."/>
        </authorList>
    </citation>
    <scope>NUCLEOTIDE SEQUENCE [LARGE SCALE GENOMIC DNA]</scope>
    <source>
        <strain evidence="2 3">2516</strain>
    </source>
</reference>
<feature type="region of interest" description="Disordered" evidence="1">
    <location>
        <begin position="197"/>
        <end position="216"/>
    </location>
</feature>
<feature type="region of interest" description="Disordered" evidence="1">
    <location>
        <begin position="69"/>
        <end position="118"/>
    </location>
</feature>
<feature type="compositionally biased region" description="Polar residues" evidence="1">
    <location>
        <begin position="90"/>
        <end position="104"/>
    </location>
</feature>
<sequence length="247" mass="27130">MTLLDTSAPPSAYWPCTVSPQNTARPDGSHGSMAFSNAPEQQHGSILDTSIYVNPAALQLTTTALPKTAHKTRYTPMGYERTGRTRSEASRTQTADARSYPLSNGGSGASPGLDRKRRAPAWAVTRVTRTTEASKTENVQQQLQMMTTWRFPYYQHAQPRGGLAGHPNRQSTGGTIIPHHAGLQRGVMAQTRNGQISHYPSSIRNPLNRRSTMPRVTLPPIRKQLPDMFPAQTEQLETDSAIVQGKE</sequence>
<gene>
    <name evidence="2" type="ORF">FPOA_13821</name>
</gene>
<keyword evidence="3" id="KW-1185">Reference proteome</keyword>
<feature type="region of interest" description="Disordered" evidence="1">
    <location>
        <begin position="19"/>
        <end position="41"/>
    </location>
</feature>
<dbReference type="EMBL" id="LYXU01000162">
    <property type="protein sequence ID" value="OBS15315.1"/>
    <property type="molecule type" value="Genomic_DNA"/>
</dbReference>
<evidence type="ECO:0000313" key="2">
    <source>
        <dbReference type="EMBL" id="OBS15315.1"/>
    </source>
</evidence>
<proteinExistence type="predicted"/>
<dbReference type="Proteomes" id="UP000091967">
    <property type="component" value="Unassembled WGS sequence"/>
</dbReference>
<name>A0A1B8A4C8_FUSPO</name>
<dbReference type="STRING" id="36050.A0A1B8A4C8"/>
<feature type="compositionally biased region" description="Polar residues" evidence="1">
    <location>
        <begin position="197"/>
        <end position="211"/>
    </location>
</feature>